<reference evidence="1" key="1">
    <citation type="submission" date="2019-08" db="EMBL/GenBank/DDBJ databases">
        <authorList>
            <person name="Kucharzyk K."/>
            <person name="Murdoch R.W."/>
            <person name="Higgins S."/>
            <person name="Loffler F."/>
        </authorList>
    </citation>
    <scope>NUCLEOTIDE SEQUENCE</scope>
</reference>
<sequence>MAILGHFLNNAIDEGLNGFAIADEVIIVQNKNEVLCDVLVGIVDDGCDHRIIVQVILTEVCQS</sequence>
<accession>A0A645IYA8</accession>
<organism evidence="1">
    <name type="scientific">bioreactor metagenome</name>
    <dbReference type="NCBI Taxonomy" id="1076179"/>
    <lineage>
        <taxon>unclassified sequences</taxon>
        <taxon>metagenomes</taxon>
        <taxon>ecological metagenomes</taxon>
    </lineage>
</organism>
<dbReference type="AlphaFoldDB" id="A0A645IYA8"/>
<proteinExistence type="predicted"/>
<name>A0A645IYA8_9ZZZZ</name>
<dbReference type="EMBL" id="VSSQ01125569">
    <property type="protein sequence ID" value="MPN55870.1"/>
    <property type="molecule type" value="Genomic_DNA"/>
</dbReference>
<gene>
    <name evidence="1" type="ORF">SDC9_203554</name>
</gene>
<evidence type="ECO:0000313" key="1">
    <source>
        <dbReference type="EMBL" id="MPN55870.1"/>
    </source>
</evidence>
<comment type="caution">
    <text evidence="1">The sequence shown here is derived from an EMBL/GenBank/DDBJ whole genome shotgun (WGS) entry which is preliminary data.</text>
</comment>
<protein>
    <submittedName>
        <fullName evidence="1">Uncharacterized protein</fullName>
    </submittedName>
</protein>